<gene>
    <name evidence="2" type="primary">pol</name>
    <name evidence="2" type="ORF">CR513_29151</name>
</gene>
<name>A0A371GEZ6_MUCPR</name>
<accession>A0A371GEZ6</accession>
<dbReference type="STRING" id="157652.A0A371GEZ6"/>
<dbReference type="OrthoDB" id="1434734at2759"/>
<proteinExistence type="predicted"/>
<reference evidence="2" key="1">
    <citation type="submission" date="2018-05" db="EMBL/GenBank/DDBJ databases">
        <title>Draft genome of Mucuna pruriens seed.</title>
        <authorList>
            <person name="Nnadi N.E."/>
            <person name="Vos R."/>
            <person name="Hasami M.H."/>
            <person name="Devisetty U.K."/>
            <person name="Aguiy J.C."/>
        </authorList>
    </citation>
    <scope>NUCLEOTIDE SEQUENCE [LARGE SCALE GENOMIC DNA]</scope>
    <source>
        <strain evidence="2">JCA_2017</strain>
    </source>
</reference>
<evidence type="ECO:0000313" key="2">
    <source>
        <dbReference type="EMBL" id="RDX89158.1"/>
    </source>
</evidence>
<dbReference type="PANTHER" id="PTHR35046:SF9">
    <property type="entry name" value="RNA-DIRECTED DNA POLYMERASE"/>
    <property type="match status" value="1"/>
</dbReference>
<feature type="domain" description="Reverse transcriptase" evidence="1">
    <location>
        <begin position="1"/>
        <end position="91"/>
    </location>
</feature>
<dbReference type="Proteomes" id="UP000257109">
    <property type="component" value="Unassembled WGS sequence"/>
</dbReference>
<feature type="non-terminal residue" evidence="2">
    <location>
        <position position="1"/>
    </location>
</feature>
<dbReference type="InterPro" id="IPR043502">
    <property type="entry name" value="DNA/RNA_pol_sf"/>
</dbReference>
<dbReference type="PANTHER" id="PTHR35046">
    <property type="entry name" value="ZINC KNUCKLE (CCHC-TYPE) FAMILY PROTEIN"/>
    <property type="match status" value="1"/>
</dbReference>
<dbReference type="PROSITE" id="PS50878">
    <property type="entry name" value="RT_POL"/>
    <property type="match status" value="1"/>
</dbReference>
<keyword evidence="3" id="KW-1185">Reference proteome</keyword>
<comment type="caution">
    <text evidence="2">The sequence shown here is derived from an EMBL/GenBank/DDBJ whole genome shotgun (WGS) entry which is preliminary data.</text>
</comment>
<protein>
    <submittedName>
        <fullName evidence="2">Retrovirus-related Pol polyprotein from transposon 17.6</fullName>
    </submittedName>
</protein>
<dbReference type="SUPFAM" id="SSF56672">
    <property type="entry name" value="DNA/RNA polymerases"/>
    <property type="match status" value="1"/>
</dbReference>
<sequence>MPFGLTNAPSTFMRHMNHVLRSLIRCFMVVYFDDILVYSACLDDHKSAPSALRNLYLWGFSCEHKGSKLIKNNWATDANVSDVQSFHGLASFYRCFFRDLSTIATPLNEIIKKDVGTLGEILLDLEGKAIQCPSVGIPNVGIGLCYCKKGTLLCSLVPKLIIQLMKKSSMLLLGPCKCGSTICYPMNSSSIATTSHLRKANIVVDALSKRHALLAMLETKFFSLESLKDLYVNDDNFREAYDSYAISTNGGFFQHEGFLFKERLTFVCSKKLNLRIISERGIQRRFDGTFWCAKTYETLCEHFYLPRMRHDMHHMCERCLVYKMTKSKAFV</sequence>
<dbReference type="Pfam" id="PF00078">
    <property type="entry name" value="RVT_1"/>
    <property type="match status" value="1"/>
</dbReference>
<dbReference type="Gene3D" id="3.30.70.270">
    <property type="match status" value="2"/>
</dbReference>
<dbReference type="InterPro" id="IPR000477">
    <property type="entry name" value="RT_dom"/>
</dbReference>
<dbReference type="EMBL" id="QJKJ01005752">
    <property type="protein sequence ID" value="RDX89158.1"/>
    <property type="molecule type" value="Genomic_DNA"/>
</dbReference>
<evidence type="ECO:0000313" key="3">
    <source>
        <dbReference type="Proteomes" id="UP000257109"/>
    </source>
</evidence>
<dbReference type="Gene3D" id="1.10.340.70">
    <property type="match status" value="1"/>
</dbReference>
<evidence type="ECO:0000259" key="1">
    <source>
        <dbReference type="PROSITE" id="PS50878"/>
    </source>
</evidence>
<organism evidence="2 3">
    <name type="scientific">Mucuna pruriens</name>
    <name type="common">Velvet bean</name>
    <name type="synonym">Dolichos pruriens</name>
    <dbReference type="NCBI Taxonomy" id="157652"/>
    <lineage>
        <taxon>Eukaryota</taxon>
        <taxon>Viridiplantae</taxon>
        <taxon>Streptophyta</taxon>
        <taxon>Embryophyta</taxon>
        <taxon>Tracheophyta</taxon>
        <taxon>Spermatophyta</taxon>
        <taxon>Magnoliopsida</taxon>
        <taxon>eudicotyledons</taxon>
        <taxon>Gunneridae</taxon>
        <taxon>Pentapetalae</taxon>
        <taxon>rosids</taxon>
        <taxon>fabids</taxon>
        <taxon>Fabales</taxon>
        <taxon>Fabaceae</taxon>
        <taxon>Papilionoideae</taxon>
        <taxon>50 kb inversion clade</taxon>
        <taxon>NPAAA clade</taxon>
        <taxon>indigoferoid/millettioid clade</taxon>
        <taxon>Phaseoleae</taxon>
        <taxon>Mucuna</taxon>
    </lineage>
</organism>
<dbReference type="AlphaFoldDB" id="A0A371GEZ6"/>
<dbReference type="InterPro" id="IPR043128">
    <property type="entry name" value="Rev_trsase/Diguanyl_cyclase"/>
</dbReference>